<dbReference type="RefSeq" id="WP_067385740.1">
    <property type="nucleotide sequence ID" value="NZ_CP015839.1"/>
</dbReference>
<evidence type="ECO:0000256" key="2">
    <source>
        <dbReference type="ARBA" id="ARBA00022490"/>
    </source>
</evidence>
<dbReference type="OrthoDB" id="9772423at2"/>
<feature type="binding site" evidence="6">
    <location>
        <position position="192"/>
    </location>
    <ligand>
        <name>substrate</name>
    </ligand>
</feature>
<reference evidence="8 9" key="2">
    <citation type="journal article" date="2018" name="Int. J. Syst. Evol. Microbiol.">
        <title>Marinobacterium aestuarii sp. nov., a benzene-degrading marine bacterium isolated from estuary sediment.</title>
        <authorList>
            <person name="Bae S.S."/>
            <person name="Jung J."/>
            <person name="Chung D."/>
            <person name="Baek K."/>
        </authorList>
    </citation>
    <scope>NUCLEOTIDE SEQUENCE [LARGE SCALE GENOMIC DNA]</scope>
    <source>
        <strain evidence="8 9">ST58-10</strain>
    </source>
</reference>
<evidence type="ECO:0000313" key="8">
    <source>
        <dbReference type="EMBL" id="ANG64273.1"/>
    </source>
</evidence>
<comment type="subcellular location">
    <subcellularLocation>
        <location evidence="1 6">Cytoplasm</location>
    </subcellularLocation>
</comment>
<comment type="similarity">
    <text evidence="6">Belongs to the MetA family.</text>
</comment>
<evidence type="ECO:0000256" key="6">
    <source>
        <dbReference type="HAMAP-Rule" id="MF_00295"/>
    </source>
</evidence>
<comment type="catalytic activity">
    <reaction evidence="6">
        <text>L-homoserine + succinyl-CoA = O-succinyl-L-homoserine + CoA</text>
        <dbReference type="Rhea" id="RHEA:22008"/>
        <dbReference type="ChEBI" id="CHEBI:57287"/>
        <dbReference type="ChEBI" id="CHEBI:57292"/>
        <dbReference type="ChEBI" id="CHEBI:57476"/>
        <dbReference type="ChEBI" id="CHEBI:57661"/>
        <dbReference type="EC" id="2.3.1.46"/>
    </reaction>
</comment>
<keyword evidence="6" id="KW-0486">Methionine biosynthesis</keyword>
<protein>
    <recommendedName>
        <fullName evidence="6">Homoserine O-succinyltransferase</fullName>
        <shortName evidence="6">HST</shortName>
        <ecNumber evidence="6">2.3.1.46</ecNumber>
    </recommendedName>
    <alternativeName>
        <fullName evidence="6">Homoserine transsuccinylase</fullName>
        <shortName evidence="6">HTS</shortName>
    </alternativeName>
</protein>
<feature type="active site" evidence="6">
    <location>
        <position position="237"/>
    </location>
</feature>
<sequence>MPIKIPDQLPAADLLRSENIFVMSESRAMHQDVRPLKVLILNLMPKKIETENQLVRLLSNTPLQVGIEFLRVDNRESRHTPAEHLDSFYRSFDEVRGNNYDGLIITGAPLGLVSFEDVLYWDQVEEIIHWSRQHVSSTLFLCWAAQAGLKVLYDLPKRTRDEKLSGVYEHRTLLASDPLVRGFDDAFWAPHSRNADFPVDFISEHTDLRILASSETAGSYLMASPDRRQVYLTGHPEYDALTLAQEYQRDLLAGLNPAAPQNYFPGDDAEQAPQNRWRSHGNLVFANWLNYYVYQITPFDLSVMATKIDE</sequence>
<keyword evidence="5 6" id="KW-0012">Acyltransferase</keyword>
<evidence type="ECO:0000256" key="4">
    <source>
        <dbReference type="ARBA" id="ARBA00022679"/>
    </source>
</evidence>
<dbReference type="STRING" id="1821621.A8C75_18545"/>
<dbReference type="KEGG" id="mars:A8C75_18545"/>
<dbReference type="NCBIfam" id="TIGR01001">
    <property type="entry name" value="metA"/>
    <property type="match status" value="1"/>
</dbReference>
<evidence type="ECO:0000256" key="1">
    <source>
        <dbReference type="ARBA" id="ARBA00004496"/>
    </source>
</evidence>
<feature type="binding site" evidence="6">
    <location>
        <position position="249"/>
    </location>
    <ligand>
        <name>substrate</name>
    </ligand>
</feature>
<comment type="caution">
    <text evidence="6">Lacks conserved residue(s) required for the propagation of feature annotation.</text>
</comment>
<dbReference type="AlphaFoldDB" id="A0A1A9F3F9"/>
<comment type="function">
    <text evidence="6">Transfers a succinyl group from succinyl-CoA to L-homoserine, forming succinyl-L-homoserine.</text>
</comment>
<keyword evidence="2 6" id="KW-0963">Cytoplasm</keyword>
<dbReference type="Proteomes" id="UP000078070">
    <property type="component" value="Chromosome"/>
</dbReference>
<dbReference type="Pfam" id="PF04204">
    <property type="entry name" value="HTS"/>
    <property type="match status" value="1"/>
</dbReference>
<dbReference type="FunFam" id="3.40.50.880:FF:000004">
    <property type="entry name" value="Homoserine O-succinyltransferase"/>
    <property type="match status" value="1"/>
</dbReference>
<evidence type="ECO:0000313" key="9">
    <source>
        <dbReference type="Proteomes" id="UP000078070"/>
    </source>
</evidence>
<feature type="active site" description="Acyl-thioester intermediate" evidence="6 7">
    <location>
        <position position="142"/>
    </location>
</feature>
<dbReference type="InterPro" id="IPR005697">
    <property type="entry name" value="HST_MetA"/>
</dbReference>
<reference evidence="9" key="1">
    <citation type="submission" date="2016-05" db="EMBL/GenBank/DDBJ databases">
        <authorList>
            <person name="Baek K."/>
            <person name="Yang S.-J."/>
        </authorList>
    </citation>
    <scope>NUCLEOTIDE SEQUENCE [LARGE SCALE GENOMIC DNA]</scope>
    <source>
        <strain evidence="9">ST58-10</strain>
    </source>
</reference>
<feature type="site" description="Important for substrate specificity" evidence="6">
    <location>
        <position position="192"/>
    </location>
</feature>
<feature type="site" description="Important for acyl-CoA specificity" evidence="6">
    <location>
        <position position="111"/>
    </location>
</feature>
<dbReference type="InterPro" id="IPR033752">
    <property type="entry name" value="MetA_family"/>
</dbReference>
<gene>
    <name evidence="6" type="primary">metAS</name>
    <name evidence="8" type="ORF">A8C75_18545</name>
</gene>
<name>A0A1A9F3F9_9GAMM</name>
<organism evidence="8 9">
    <name type="scientific">Marinobacterium aestuarii</name>
    <dbReference type="NCBI Taxonomy" id="1821621"/>
    <lineage>
        <taxon>Bacteria</taxon>
        <taxon>Pseudomonadati</taxon>
        <taxon>Pseudomonadota</taxon>
        <taxon>Gammaproteobacteria</taxon>
        <taxon>Oceanospirillales</taxon>
        <taxon>Oceanospirillaceae</taxon>
        <taxon>Marinobacterium</taxon>
    </lineage>
</organism>
<dbReference type="UniPathway" id="UPA00051">
    <property type="reaction ID" value="UER00075"/>
</dbReference>
<dbReference type="InterPro" id="IPR029062">
    <property type="entry name" value="Class_I_gatase-like"/>
</dbReference>
<dbReference type="SUPFAM" id="SSF52317">
    <property type="entry name" value="Class I glutamine amidotransferase-like"/>
    <property type="match status" value="1"/>
</dbReference>
<keyword evidence="4 6" id="KW-0808">Transferase</keyword>
<dbReference type="GO" id="GO:0019281">
    <property type="term" value="P:L-methionine biosynthetic process from homoserine via O-succinyl-L-homoserine and cystathionine"/>
    <property type="evidence" value="ECO:0007669"/>
    <property type="project" value="InterPro"/>
</dbReference>
<feature type="active site" description="Proton acceptor" evidence="6">
    <location>
        <position position="235"/>
    </location>
</feature>
<evidence type="ECO:0000256" key="3">
    <source>
        <dbReference type="ARBA" id="ARBA00022605"/>
    </source>
</evidence>
<dbReference type="GO" id="GO:0004414">
    <property type="term" value="F:homoserine O-acetyltransferase activity"/>
    <property type="evidence" value="ECO:0007669"/>
    <property type="project" value="UniProtKB-UniRule"/>
</dbReference>
<dbReference type="EMBL" id="CP015839">
    <property type="protein sequence ID" value="ANG64273.1"/>
    <property type="molecule type" value="Genomic_DNA"/>
</dbReference>
<keyword evidence="3 6" id="KW-0028">Amino-acid biosynthesis</keyword>
<dbReference type="CDD" id="cd03131">
    <property type="entry name" value="GATase1_HTS"/>
    <property type="match status" value="1"/>
</dbReference>
<dbReference type="PIRSF" id="PIRSF000450">
    <property type="entry name" value="H_ser_succinyltr"/>
    <property type="match status" value="1"/>
</dbReference>
<accession>A0A1A9F3F9</accession>
<dbReference type="GO" id="GO:0008899">
    <property type="term" value="F:homoserine O-succinyltransferase activity"/>
    <property type="evidence" value="ECO:0007669"/>
    <property type="project" value="UniProtKB-EC"/>
</dbReference>
<dbReference type="PANTHER" id="PTHR20919">
    <property type="entry name" value="HOMOSERINE O-SUCCINYLTRANSFERASE"/>
    <property type="match status" value="1"/>
</dbReference>
<dbReference type="HAMAP" id="MF_00295">
    <property type="entry name" value="MetA_acyltransf"/>
    <property type="match status" value="1"/>
</dbReference>
<dbReference type="EC" id="2.3.1.46" evidence="6"/>
<dbReference type="Gene3D" id="3.40.50.880">
    <property type="match status" value="1"/>
</dbReference>
<dbReference type="GO" id="GO:0005737">
    <property type="term" value="C:cytoplasm"/>
    <property type="evidence" value="ECO:0007669"/>
    <property type="project" value="UniProtKB-SubCell"/>
</dbReference>
<keyword evidence="9" id="KW-1185">Reference proteome</keyword>
<evidence type="ECO:0000256" key="7">
    <source>
        <dbReference type="PIRSR" id="PIRSR000450-1"/>
    </source>
</evidence>
<feature type="binding site" evidence="6">
    <location>
        <position position="163"/>
    </location>
    <ligand>
        <name>substrate</name>
    </ligand>
</feature>
<dbReference type="PANTHER" id="PTHR20919:SF0">
    <property type="entry name" value="HOMOSERINE O-SUCCINYLTRANSFERASE"/>
    <property type="match status" value="1"/>
</dbReference>
<comment type="pathway">
    <text evidence="6">Amino-acid biosynthesis; L-methionine biosynthesis via de novo pathway; O-succinyl-L-homoserine from L-homoserine: step 1/1.</text>
</comment>
<evidence type="ECO:0000256" key="5">
    <source>
        <dbReference type="ARBA" id="ARBA00023315"/>
    </source>
</evidence>
<proteinExistence type="inferred from homology"/>